<comment type="caution">
    <text evidence="2">The sequence shown here is derived from an EMBL/GenBank/DDBJ whole genome shotgun (WGS) entry which is preliminary data.</text>
</comment>
<evidence type="ECO:0000313" key="3">
    <source>
        <dbReference type="Proteomes" id="UP000178197"/>
    </source>
</evidence>
<feature type="domain" description="AAA+ ATPase" evidence="1">
    <location>
        <begin position="56"/>
        <end position="223"/>
    </location>
</feature>
<dbReference type="InterPro" id="IPR041628">
    <property type="entry name" value="ChlI/MoxR_AAA_lid"/>
</dbReference>
<accession>A0A1F8FGH5</accession>
<dbReference type="SUPFAM" id="SSF52540">
    <property type="entry name" value="P-loop containing nucleoside triphosphate hydrolases"/>
    <property type="match status" value="1"/>
</dbReference>
<dbReference type="EMBL" id="MGJT01000020">
    <property type="protein sequence ID" value="OGN12251.1"/>
    <property type="molecule type" value="Genomic_DNA"/>
</dbReference>
<dbReference type="Pfam" id="PF07726">
    <property type="entry name" value="AAA_3"/>
    <property type="match status" value="1"/>
</dbReference>
<evidence type="ECO:0000313" key="2">
    <source>
        <dbReference type="EMBL" id="OGN12251.1"/>
    </source>
</evidence>
<name>A0A1F8FGH5_9BACT</name>
<organism evidence="2 3">
    <name type="scientific">Candidatus Yanofskybacteria bacterium RIFCSPHIGHO2_02_FULL_43_15c</name>
    <dbReference type="NCBI Taxonomy" id="1802679"/>
    <lineage>
        <taxon>Bacteria</taxon>
        <taxon>Candidatus Yanofskyibacteriota</taxon>
    </lineage>
</organism>
<dbReference type="InterPro" id="IPR003593">
    <property type="entry name" value="AAA+_ATPase"/>
</dbReference>
<dbReference type="Proteomes" id="UP000178197">
    <property type="component" value="Unassembled WGS sequence"/>
</dbReference>
<dbReference type="Pfam" id="PF17863">
    <property type="entry name" value="AAA_lid_2"/>
    <property type="match status" value="1"/>
</dbReference>
<dbReference type="CDD" id="cd00009">
    <property type="entry name" value="AAA"/>
    <property type="match status" value="1"/>
</dbReference>
<dbReference type="GO" id="GO:0005524">
    <property type="term" value="F:ATP binding"/>
    <property type="evidence" value="ECO:0007669"/>
    <property type="project" value="InterPro"/>
</dbReference>
<dbReference type="InterPro" id="IPR011703">
    <property type="entry name" value="ATPase_AAA-3"/>
</dbReference>
<dbReference type="PIRSF" id="PIRSF002849">
    <property type="entry name" value="AAA_ATPase_chaperone_MoxR_prd"/>
    <property type="match status" value="1"/>
</dbReference>
<dbReference type="SMART" id="SM00382">
    <property type="entry name" value="AAA"/>
    <property type="match status" value="1"/>
</dbReference>
<dbReference type="Gene3D" id="3.40.50.300">
    <property type="entry name" value="P-loop containing nucleotide triphosphate hydrolases"/>
    <property type="match status" value="1"/>
</dbReference>
<sequence length="372" mass="41521">MQIKIDPEQIKDLKKRIEAEATTGLMGLGGPAGLITEGFFQLVKYTDKISKTFVLGQPHILLKGGTGIGKTDLCQSAAAAIKGKFSRISCTPDMMPYDLLGGQVLVKNRKGERRVQFKPGPLFANIVLLDEANRAQPKTMSAVLEAMEERSVSPRTEYIDDDEQVVGTLPLFPISGEYGDFKSPLFFMVLMTENIFGEEEGTYPTPMGVLDRATFTVSILRPSFEDEKRIRADQIVGKSIKEVADLKEILACADWIFHHVEFSEAAYHYRTLLIRNTDPDPKINEPNSEIGQHLSAYVRVGDSPRANLHLEAVARTHAFFAGSMVVKPEHIKAVAKSVLMHRLVLKPGKEFKTTKEEVFEKILKMTGQPEWK</sequence>
<dbReference type="PANTHER" id="PTHR42759:SF1">
    <property type="entry name" value="MAGNESIUM-CHELATASE SUBUNIT CHLD"/>
    <property type="match status" value="1"/>
</dbReference>
<dbReference type="PANTHER" id="PTHR42759">
    <property type="entry name" value="MOXR FAMILY PROTEIN"/>
    <property type="match status" value="1"/>
</dbReference>
<reference evidence="2 3" key="1">
    <citation type="journal article" date="2016" name="Nat. Commun.">
        <title>Thousands of microbial genomes shed light on interconnected biogeochemical processes in an aquifer system.</title>
        <authorList>
            <person name="Anantharaman K."/>
            <person name="Brown C.T."/>
            <person name="Hug L.A."/>
            <person name="Sharon I."/>
            <person name="Castelle C.J."/>
            <person name="Probst A.J."/>
            <person name="Thomas B.C."/>
            <person name="Singh A."/>
            <person name="Wilkins M.J."/>
            <person name="Karaoz U."/>
            <person name="Brodie E.L."/>
            <person name="Williams K.H."/>
            <person name="Hubbard S.S."/>
            <person name="Banfield J.F."/>
        </authorList>
    </citation>
    <scope>NUCLEOTIDE SEQUENCE [LARGE SCALE GENOMIC DNA]</scope>
</reference>
<dbReference type="AlphaFoldDB" id="A0A1F8FGH5"/>
<dbReference type="Gene3D" id="1.10.8.80">
    <property type="entry name" value="Magnesium chelatase subunit I, C-Terminal domain"/>
    <property type="match status" value="1"/>
</dbReference>
<gene>
    <name evidence="2" type="ORF">A3C71_03110</name>
</gene>
<dbReference type="PRINTS" id="PR00300">
    <property type="entry name" value="CLPPROTEASEA"/>
</dbReference>
<dbReference type="GO" id="GO:0016887">
    <property type="term" value="F:ATP hydrolysis activity"/>
    <property type="evidence" value="ECO:0007669"/>
    <property type="project" value="InterPro"/>
</dbReference>
<protein>
    <recommendedName>
        <fullName evidence="1">AAA+ ATPase domain-containing protein</fullName>
    </recommendedName>
</protein>
<proteinExistence type="predicted"/>
<dbReference type="InterPro" id="IPR027417">
    <property type="entry name" value="P-loop_NTPase"/>
</dbReference>
<dbReference type="InterPro" id="IPR001270">
    <property type="entry name" value="ClpA/B"/>
</dbReference>
<evidence type="ECO:0000259" key="1">
    <source>
        <dbReference type="SMART" id="SM00382"/>
    </source>
</evidence>
<dbReference type="InterPro" id="IPR050764">
    <property type="entry name" value="CbbQ/NirQ/NorQ/GpvN"/>
</dbReference>